<evidence type="ECO:0000259" key="1">
    <source>
        <dbReference type="SMART" id="SM00835"/>
    </source>
</evidence>
<dbReference type="InterPro" id="IPR014710">
    <property type="entry name" value="RmlC-like_jellyroll"/>
</dbReference>
<keyword evidence="3" id="KW-1185">Reference proteome</keyword>
<accession>A0A856MFM1</accession>
<dbReference type="Proteomes" id="UP000503129">
    <property type="component" value="Chromosome"/>
</dbReference>
<dbReference type="SMART" id="SM00835">
    <property type="entry name" value="Cupin_1"/>
    <property type="match status" value="1"/>
</dbReference>
<evidence type="ECO:0000313" key="3">
    <source>
        <dbReference type="Proteomes" id="UP000503129"/>
    </source>
</evidence>
<dbReference type="RefSeq" id="WP_169264377.1">
    <property type="nucleotide sequence ID" value="NZ_CAWOXK010000001.1"/>
</dbReference>
<dbReference type="Gene3D" id="2.60.120.10">
    <property type="entry name" value="Jelly Rolls"/>
    <property type="match status" value="1"/>
</dbReference>
<gene>
    <name evidence="2" type="ORF">DP114_11700</name>
</gene>
<dbReference type="EMBL" id="CP030118">
    <property type="protein sequence ID" value="QDL08471.1"/>
    <property type="molecule type" value="Genomic_DNA"/>
</dbReference>
<dbReference type="InterPro" id="IPR006045">
    <property type="entry name" value="Cupin_1"/>
</dbReference>
<dbReference type="KEGG" id="bsen:DP114_11700"/>
<dbReference type="Pfam" id="PF07883">
    <property type="entry name" value="Cupin_2"/>
    <property type="match status" value="1"/>
</dbReference>
<dbReference type="InterPro" id="IPR013096">
    <property type="entry name" value="Cupin_2"/>
</dbReference>
<proteinExistence type="predicted"/>
<feature type="domain" description="Cupin type-1" evidence="1">
    <location>
        <begin position="18"/>
        <end position="131"/>
    </location>
</feature>
<dbReference type="InterPro" id="IPR011051">
    <property type="entry name" value="RmlC_Cupin_sf"/>
</dbReference>
<name>A0A856MFM1_9CYAN</name>
<evidence type="ECO:0000313" key="2">
    <source>
        <dbReference type="EMBL" id="QDL08471.1"/>
    </source>
</evidence>
<sequence length="141" mass="15439">MSSEILDTSIPQQVSSVVVVEEPERICDTDHGYVRGWGVTEETVGSKHLSMAHGVIPPGAGATPHYHPFETAIYIITGTCRVLLGVENNRFVDIKAGDFLYIPTGVVHCPVNSGQEVMEYIVARSSSQEICLYHDQKYSSS</sequence>
<dbReference type="AlphaFoldDB" id="A0A856MFM1"/>
<reference evidence="2 3" key="1">
    <citation type="submission" date="2018-06" db="EMBL/GenBank/DDBJ databases">
        <title>Comparative genomics of Brasilonema spp. strains.</title>
        <authorList>
            <person name="Alvarenga D.O."/>
            <person name="Fiore M.F."/>
            <person name="Varani A.M."/>
        </authorList>
    </citation>
    <scope>NUCLEOTIDE SEQUENCE [LARGE SCALE GENOMIC DNA]</scope>
    <source>
        <strain evidence="2 3">CENA114</strain>
    </source>
</reference>
<dbReference type="SUPFAM" id="SSF51182">
    <property type="entry name" value="RmlC-like cupins"/>
    <property type="match status" value="1"/>
</dbReference>
<protein>
    <submittedName>
        <fullName evidence="2">Cupin</fullName>
    </submittedName>
</protein>
<organism evidence="2 3">
    <name type="scientific">Brasilonema sennae CENA114</name>
    <dbReference type="NCBI Taxonomy" id="415709"/>
    <lineage>
        <taxon>Bacteria</taxon>
        <taxon>Bacillati</taxon>
        <taxon>Cyanobacteriota</taxon>
        <taxon>Cyanophyceae</taxon>
        <taxon>Nostocales</taxon>
        <taxon>Scytonemataceae</taxon>
        <taxon>Brasilonema</taxon>
        <taxon>Bromeliae group (in: Brasilonema)</taxon>
    </lineage>
</organism>